<name>A0A0F9MPS6_9ZZZZ</name>
<gene>
    <name evidence="1" type="ORF">LCGC14_1356640</name>
</gene>
<evidence type="ECO:0000313" key="1">
    <source>
        <dbReference type="EMBL" id="KKM78760.1"/>
    </source>
</evidence>
<protein>
    <submittedName>
        <fullName evidence="1">Uncharacterized protein</fullName>
    </submittedName>
</protein>
<reference evidence="1" key="1">
    <citation type="journal article" date="2015" name="Nature">
        <title>Complex archaea that bridge the gap between prokaryotes and eukaryotes.</title>
        <authorList>
            <person name="Spang A."/>
            <person name="Saw J.H."/>
            <person name="Jorgensen S.L."/>
            <person name="Zaremba-Niedzwiedzka K."/>
            <person name="Martijn J."/>
            <person name="Lind A.E."/>
            <person name="van Eijk R."/>
            <person name="Schleper C."/>
            <person name="Guy L."/>
            <person name="Ettema T.J."/>
        </authorList>
    </citation>
    <scope>NUCLEOTIDE SEQUENCE</scope>
</reference>
<accession>A0A0F9MPS6</accession>
<comment type="caution">
    <text evidence="1">The sequence shown here is derived from an EMBL/GenBank/DDBJ whole genome shotgun (WGS) entry which is preliminary data.</text>
</comment>
<proteinExistence type="predicted"/>
<organism evidence="1">
    <name type="scientific">marine sediment metagenome</name>
    <dbReference type="NCBI Taxonomy" id="412755"/>
    <lineage>
        <taxon>unclassified sequences</taxon>
        <taxon>metagenomes</taxon>
        <taxon>ecological metagenomes</taxon>
    </lineage>
</organism>
<dbReference type="AlphaFoldDB" id="A0A0F9MPS6"/>
<dbReference type="EMBL" id="LAZR01008436">
    <property type="protein sequence ID" value="KKM78760.1"/>
    <property type="molecule type" value="Genomic_DNA"/>
</dbReference>
<sequence length="167" mass="19073">MLNTKCKVHGNHHPDFLCPRGDKVRQELIRCGHTIERLETALFELMTSLHPNPHAMDLAKVKDDWPAIGGRTTWGVLRRARAAIEDGRHDDAEALAGKEEYAGALDRLQTRFNEVWTQHQRMLYALEGARDIIHRTQCPAPPAFPQKCWKECEEAEDALLEAGWMPQ</sequence>